<evidence type="ECO:0000256" key="1">
    <source>
        <dbReference type="SAM" id="Coils"/>
    </source>
</evidence>
<proteinExistence type="predicted"/>
<feature type="transmembrane region" description="Helical" evidence="2">
    <location>
        <begin position="123"/>
        <end position="143"/>
    </location>
</feature>
<dbReference type="Proteomes" id="UP001470230">
    <property type="component" value="Unassembled WGS sequence"/>
</dbReference>
<evidence type="ECO:0000313" key="4">
    <source>
        <dbReference type="Proteomes" id="UP001470230"/>
    </source>
</evidence>
<feature type="coiled-coil region" evidence="1">
    <location>
        <begin position="149"/>
        <end position="309"/>
    </location>
</feature>
<organism evidence="3 4">
    <name type="scientific">Tritrichomonas musculus</name>
    <dbReference type="NCBI Taxonomy" id="1915356"/>
    <lineage>
        <taxon>Eukaryota</taxon>
        <taxon>Metamonada</taxon>
        <taxon>Parabasalia</taxon>
        <taxon>Tritrichomonadida</taxon>
        <taxon>Tritrichomonadidae</taxon>
        <taxon>Tritrichomonas</taxon>
    </lineage>
</organism>
<name>A0ABR2JZP4_9EUKA</name>
<keyword evidence="1" id="KW-0175">Coiled coil</keyword>
<gene>
    <name evidence="3" type="ORF">M9Y10_043203</name>
</gene>
<keyword evidence="2" id="KW-0472">Membrane</keyword>
<evidence type="ECO:0000313" key="3">
    <source>
        <dbReference type="EMBL" id="KAK8884098.1"/>
    </source>
</evidence>
<keyword evidence="2" id="KW-1133">Transmembrane helix</keyword>
<reference evidence="3 4" key="1">
    <citation type="submission" date="2024-04" db="EMBL/GenBank/DDBJ databases">
        <title>Tritrichomonas musculus Genome.</title>
        <authorList>
            <person name="Alves-Ferreira E."/>
            <person name="Grigg M."/>
            <person name="Lorenzi H."/>
            <person name="Galac M."/>
        </authorList>
    </citation>
    <scope>NUCLEOTIDE SEQUENCE [LARGE SCALE GENOMIC DNA]</scope>
    <source>
        <strain evidence="3 4">EAF2021</strain>
    </source>
</reference>
<sequence length="415" mass="48906">MDRDNSEDEIEIAKNIINHINNPDFMNKEIASLDRILGYYFDQKNIDPKEEKEVINFLFKYYDSKGNKACVLFMHIKNSPERLNIVIRLYHQYRRKFDFNFINPSLLLSTFDIIKTNEKLKKVLFFLLAFIPLLAIISISSYFQTEKVKKNLNKQLNDQIQANEKLQIELKTVQQKYENDKKINKQLDSEINKRFSNLKEEMQSIKENFQKELISVKEKQQEDEELKKCKESFQNEHECNMKLENELTKCSISLKDENENKMKLENELTKCNISLKDENENKTRIYDELKICNNDKLKLENELLNMKNTENNKRSIFGMIAVITVDAVVVVVVIIIFLWLLLFRRRNASGINDEGYKPNTLDNETSQEVDSTQAAIDDPIWSYLSQDNPLYSDNEGESAFGDENNNFEESWGNIF</sequence>
<evidence type="ECO:0000256" key="2">
    <source>
        <dbReference type="SAM" id="Phobius"/>
    </source>
</evidence>
<comment type="caution">
    <text evidence="3">The sequence shown here is derived from an EMBL/GenBank/DDBJ whole genome shotgun (WGS) entry which is preliminary data.</text>
</comment>
<protein>
    <submittedName>
        <fullName evidence="3">Uncharacterized protein</fullName>
    </submittedName>
</protein>
<accession>A0ABR2JZP4</accession>
<keyword evidence="4" id="KW-1185">Reference proteome</keyword>
<keyword evidence="2" id="KW-0812">Transmembrane</keyword>
<feature type="transmembrane region" description="Helical" evidence="2">
    <location>
        <begin position="316"/>
        <end position="342"/>
    </location>
</feature>
<dbReference type="EMBL" id="JAPFFF010000008">
    <property type="protein sequence ID" value="KAK8884098.1"/>
    <property type="molecule type" value="Genomic_DNA"/>
</dbReference>